<keyword evidence="1" id="KW-1185">Reference proteome</keyword>
<dbReference type="AlphaFoldDB" id="A0A914KYN5"/>
<name>A0A914KYN5_MELIC</name>
<reference evidence="2" key="1">
    <citation type="submission" date="2022-11" db="UniProtKB">
        <authorList>
            <consortium name="WormBaseParasite"/>
        </authorList>
    </citation>
    <scope>IDENTIFICATION</scope>
</reference>
<dbReference type="Proteomes" id="UP000887563">
    <property type="component" value="Unplaced"/>
</dbReference>
<proteinExistence type="predicted"/>
<protein>
    <submittedName>
        <fullName evidence="2">Uncharacterized protein</fullName>
    </submittedName>
</protein>
<dbReference type="WBParaSite" id="Minc3s00139g05805">
    <property type="protein sequence ID" value="Minc3s00139g05805"/>
    <property type="gene ID" value="Minc3s00139g05805"/>
</dbReference>
<sequence length="136" mass="15410">MSRKICQKELVRDSSQETPYYPDGKAVRKCAATQWKMKEFFPSSTRICCQNGTYSTNFYEKQRQVSLEKTRHSETSVLQITATDFELRRFISTKAVKIVMPADSSSGASIEVLLCSDGSILVNHVRTEKENSLGML</sequence>
<organism evidence="1 2">
    <name type="scientific">Meloidogyne incognita</name>
    <name type="common">Southern root-knot nematode worm</name>
    <name type="synonym">Oxyuris incognita</name>
    <dbReference type="NCBI Taxonomy" id="6306"/>
    <lineage>
        <taxon>Eukaryota</taxon>
        <taxon>Metazoa</taxon>
        <taxon>Ecdysozoa</taxon>
        <taxon>Nematoda</taxon>
        <taxon>Chromadorea</taxon>
        <taxon>Rhabditida</taxon>
        <taxon>Tylenchina</taxon>
        <taxon>Tylenchomorpha</taxon>
        <taxon>Tylenchoidea</taxon>
        <taxon>Meloidogynidae</taxon>
        <taxon>Meloidogyninae</taxon>
        <taxon>Meloidogyne</taxon>
        <taxon>Meloidogyne incognita group</taxon>
    </lineage>
</organism>
<accession>A0A914KYN5</accession>
<evidence type="ECO:0000313" key="2">
    <source>
        <dbReference type="WBParaSite" id="Minc3s00139g05805"/>
    </source>
</evidence>
<evidence type="ECO:0000313" key="1">
    <source>
        <dbReference type="Proteomes" id="UP000887563"/>
    </source>
</evidence>